<comment type="caution">
    <text evidence="10">The sequence shown here is derived from an EMBL/GenBank/DDBJ whole genome shotgun (WGS) entry which is preliminary data.</text>
</comment>
<dbReference type="RefSeq" id="XP_043044788.1">
    <property type="nucleotide sequence ID" value="XM_043183982.1"/>
</dbReference>
<evidence type="ECO:0000256" key="1">
    <source>
        <dbReference type="ARBA" id="ARBA00001971"/>
    </source>
</evidence>
<name>A0A9P7W229_9AGAR</name>
<keyword evidence="8" id="KW-0503">Monooxygenase</keyword>
<dbReference type="AlphaFoldDB" id="A0A9P7W229"/>
<comment type="pathway">
    <text evidence="2">Secondary metabolite biosynthesis.</text>
</comment>
<proteinExistence type="inferred from homology"/>
<dbReference type="PANTHER" id="PTHR46300">
    <property type="entry name" value="P450, PUTATIVE (EUROFUNG)-RELATED-RELATED"/>
    <property type="match status" value="1"/>
</dbReference>
<gene>
    <name evidence="10" type="ORF">BT62DRAFT_916332</name>
</gene>
<dbReference type="InterPro" id="IPR050364">
    <property type="entry name" value="Cytochrome_P450_fung"/>
</dbReference>
<feature type="chain" id="PRO_5040247926" evidence="9">
    <location>
        <begin position="27"/>
        <end position="404"/>
    </location>
</feature>
<dbReference type="SUPFAM" id="SSF48264">
    <property type="entry name" value="Cytochrome P450"/>
    <property type="match status" value="1"/>
</dbReference>
<evidence type="ECO:0000256" key="9">
    <source>
        <dbReference type="SAM" id="SignalP"/>
    </source>
</evidence>
<keyword evidence="5" id="KW-0479">Metal-binding</keyword>
<evidence type="ECO:0000256" key="2">
    <source>
        <dbReference type="ARBA" id="ARBA00005179"/>
    </source>
</evidence>
<dbReference type="PANTHER" id="PTHR46300:SF12">
    <property type="entry name" value="P450, PUTATIVE (EUROFUNG)-RELATED"/>
    <property type="match status" value="1"/>
</dbReference>
<evidence type="ECO:0000313" key="10">
    <source>
        <dbReference type="EMBL" id="KAG7451288.1"/>
    </source>
</evidence>
<dbReference type="Gene3D" id="1.10.630.10">
    <property type="entry name" value="Cytochrome P450"/>
    <property type="match status" value="1"/>
</dbReference>
<dbReference type="Pfam" id="PF00067">
    <property type="entry name" value="p450"/>
    <property type="match status" value="1"/>
</dbReference>
<evidence type="ECO:0000256" key="6">
    <source>
        <dbReference type="ARBA" id="ARBA00023002"/>
    </source>
</evidence>
<dbReference type="GO" id="GO:0004497">
    <property type="term" value="F:monooxygenase activity"/>
    <property type="evidence" value="ECO:0007669"/>
    <property type="project" value="UniProtKB-KW"/>
</dbReference>
<evidence type="ECO:0000256" key="5">
    <source>
        <dbReference type="ARBA" id="ARBA00022723"/>
    </source>
</evidence>
<dbReference type="EMBL" id="MU250525">
    <property type="protein sequence ID" value="KAG7451288.1"/>
    <property type="molecule type" value="Genomic_DNA"/>
</dbReference>
<evidence type="ECO:0000256" key="8">
    <source>
        <dbReference type="ARBA" id="ARBA00023033"/>
    </source>
</evidence>
<comment type="similarity">
    <text evidence="3">Belongs to the cytochrome P450 family.</text>
</comment>
<dbReference type="PRINTS" id="PR00463">
    <property type="entry name" value="EP450I"/>
</dbReference>
<dbReference type="Proteomes" id="UP000812287">
    <property type="component" value="Unassembled WGS sequence"/>
</dbReference>
<keyword evidence="4" id="KW-0349">Heme</keyword>
<evidence type="ECO:0000256" key="7">
    <source>
        <dbReference type="ARBA" id="ARBA00023004"/>
    </source>
</evidence>
<dbReference type="OrthoDB" id="2789670at2759"/>
<organism evidence="10 11">
    <name type="scientific">Guyanagaster necrorhizus</name>
    <dbReference type="NCBI Taxonomy" id="856835"/>
    <lineage>
        <taxon>Eukaryota</taxon>
        <taxon>Fungi</taxon>
        <taxon>Dikarya</taxon>
        <taxon>Basidiomycota</taxon>
        <taxon>Agaricomycotina</taxon>
        <taxon>Agaricomycetes</taxon>
        <taxon>Agaricomycetidae</taxon>
        <taxon>Agaricales</taxon>
        <taxon>Marasmiineae</taxon>
        <taxon>Physalacriaceae</taxon>
        <taxon>Guyanagaster</taxon>
    </lineage>
</organism>
<accession>A0A9P7W229</accession>
<keyword evidence="11" id="KW-1185">Reference proteome</keyword>
<keyword evidence="9" id="KW-0732">Signal</keyword>
<keyword evidence="6" id="KW-0560">Oxidoreductase</keyword>
<protein>
    <submittedName>
        <fullName evidence="10">Cytochrome P450</fullName>
    </submittedName>
</protein>
<evidence type="ECO:0000256" key="3">
    <source>
        <dbReference type="ARBA" id="ARBA00010617"/>
    </source>
</evidence>
<reference evidence="10" key="1">
    <citation type="submission" date="2020-11" db="EMBL/GenBank/DDBJ databases">
        <title>Adaptations for nitrogen fixation in a non-lichenized fungal sporocarp promotes dispersal by wood-feeding termites.</title>
        <authorList>
            <consortium name="DOE Joint Genome Institute"/>
            <person name="Koch R.A."/>
            <person name="Yoon G."/>
            <person name="Arayal U."/>
            <person name="Lail K."/>
            <person name="Amirebrahimi M."/>
            <person name="Labutti K."/>
            <person name="Lipzen A."/>
            <person name="Riley R."/>
            <person name="Barry K."/>
            <person name="Henrissat B."/>
            <person name="Grigoriev I.V."/>
            <person name="Herr J.R."/>
            <person name="Aime M.C."/>
        </authorList>
    </citation>
    <scope>NUCLEOTIDE SEQUENCE</scope>
    <source>
        <strain evidence="10">MCA 3950</strain>
    </source>
</reference>
<sequence>MNSSLLLASGVLLLYCLFYLSRKRRCVPLPPGPKGLPLIGNLWNISTEYPWITYARWATIYGDVLYLDTPGNPTVVLNSAQAAADLFERRSRNYSDRPELDTSADVSPIFSTPCSSGLLFRGNESNICLQQLHKSPDALVRHVRHHSGSIIMKTVYGYVGNPNGNRFVELVDRSLESIRIIGNVGSFLVDYIPDFPPYEGWILGAKFVSLADVWRKDVEDMKEGPFKYALESLVNGLAPSSFVSVNLKKMKETGTSENVTQLEIIRNTAGVAFAGVDTACFHLCASFTEVSLIAEKTVSVVLSAILAFVLYPELPDVDAILLEALRWNPVLPRGIAHRSIKGDVYRGHYILAGATVIGNVWTIPHDERDYPNPLVFNPDRFMSEDWKEPQPEPIAAFGFGRRCV</sequence>
<feature type="signal peptide" evidence="9">
    <location>
        <begin position="1"/>
        <end position="26"/>
    </location>
</feature>
<keyword evidence="7" id="KW-0408">Iron</keyword>
<dbReference type="GO" id="GO:0020037">
    <property type="term" value="F:heme binding"/>
    <property type="evidence" value="ECO:0007669"/>
    <property type="project" value="InterPro"/>
</dbReference>
<evidence type="ECO:0000313" key="11">
    <source>
        <dbReference type="Proteomes" id="UP000812287"/>
    </source>
</evidence>
<comment type="cofactor">
    <cofactor evidence="1">
        <name>heme</name>
        <dbReference type="ChEBI" id="CHEBI:30413"/>
    </cofactor>
</comment>
<dbReference type="InterPro" id="IPR036396">
    <property type="entry name" value="Cyt_P450_sf"/>
</dbReference>
<dbReference type="GeneID" id="66106279"/>
<dbReference type="GO" id="GO:0005506">
    <property type="term" value="F:iron ion binding"/>
    <property type="evidence" value="ECO:0007669"/>
    <property type="project" value="InterPro"/>
</dbReference>
<dbReference type="InterPro" id="IPR001128">
    <property type="entry name" value="Cyt_P450"/>
</dbReference>
<dbReference type="InterPro" id="IPR002401">
    <property type="entry name" value="Cyt_P450_E_grp-I"/>
</dbReference>
<dbReference type="GO" id="GO:0016705">
    <property type="term" value="F:oxidoreductase activity, acting on paired donors, with incorporation or reduction of molecular oxygen"/>
    <property type="evidence" value="ECO:0007669"/>
    <property type="project" value="InterPro"/>
</dbReference>
<evidence type="ECO:0000256" key="4">
    <source>
        <dbReference type="ARBA" id="ARBA00022617"/>
    </source>
</evidence>